<feature type="region of interest" description="Disordered" evidence="1">
    <location>
        <begin position="1"/>
        <end position="52"/>
    </location>
</feature>
<dbReference type="PANTHER" id="PTHR23146:SF0">
    <property type="entry name" value="RNA POLYMERASE-ASSOCIATED PROTEIN LEO1"/>
    <property type="match status" value="1"/>
</dbReference>
<evidence type="ECO:0000313" key="2">
    <source>
        <dbReference type="EMBL" id="MDE49880.1"/>
    </source>
</evidence>
<proteinExistence type="predicted"/>
<feature type="compositionally biased region" description="Acidic residues" evidence="1">
    <location>
        <begin position="254"/>
        <end position="263"/>
    </location>
</feature>
<sequence length="322" mass="37304">MDGIDYEDDEEEQQQQQSDVEEDQEEHEEQEQQEQQPAEQIHETEQPVANPQLGRDIHYVKLPNFLSISTHEYDPLYYEDEIDDDEDRDYEGRAKLKLRVENTIRWRKTKDDGSGYESNTRFVTWSDGSMSLFLGAEMFDVNVKTTGESSQLFVRLGQAAGLQSQALFKTKLSIRPNSTESSTHRKLTLSLADRSQKTQKIRMLNNPGQDPEARLSELSKNEDDKMKATMRRETKQRRIQERSQTGGPNAAYLEDYDEEDDDGSISLSAIKRNTLSRQRDYSGEDEESEDVYSDDSDPEFGKERRVERKSKQVVEDSDDDDD</sequence>
<dbReference type="AlphaFoldDB" id="A0A6G1SIZ3"/>
<dbReference type="EMBL" id="GGYP01005109">
    <property type="protein sequence ID" value="MDE49880.1"/>
    <property type="molecule type" value="Transcribed_RNA"/>
</dbReference>
<dbReference type="GO" id="GO:0006368">
    <property type="term" value="P:transcription elongation by RNA polymerase II"/>
    <property type="evidence" value="ECO:0007669"/>
    <property type="project" value="InterPro"/>
</dbReference>
<protein>
    <submittedName>
        <fullName evidence="2">RNA polymerase-associated protein LEO1</fullName>
    </submittedName>
</protein>
<dbReference type="GO" id="GO:0032968">
    <property type="term" value="P:positive regulation of transcription elongation by RNA polymerase II"/>
    <property type="evidence" value="ECO:0007669"/>
    <property type="project" value="TreeGrafter"/>
</dbReference>
<name>A0A6G1SIZ3_9ACAR</name>
<reference evidence="2" key="1">
    <citation type="submission" date="2018-10" db="EMBL/GenBank/DDBJ databases">
        <title>Transcriptome assembly of Aceria tosichella (Wheat curl mite) Type 2.</title>
        <authorList>
            <person name="Scully E.D."/>
            <person name="Geib S.M."/>
            <person name="Palmer N.A."/>
            <person name="Gupta A.K."/>
            <person name="Sarath G."/>
            <person name="Tatineni S."/>
        </authorList>
    </citation>
    <scope>NUCLEOTIDE SEQUENCE</scope>
    <source>
        <strain evidence="2">LincolnNE</strain>
    </source>
</reference>
<feature type="compositionally biased region" description="Basic and acidic residues" evidence="1">
    <location>
        <begin position="299"/>
        <end position="314"/>
    </location>
</feature>
<evidence type="ECO:0000256" key="1">
    <source>
        <dbReference type="SAM" id="MobiDB-lite"/>
    </source>
</evidence>
<organism evidence="2">
    <name type="scientific">Aceria tosichella</name>
    <name type="common">wheat curl mite</name>
    <dbReference type="NCBI Taxonomy" id="561515"/>
    <lineage>
        <taxon>Eukaryota</taxon>
        <taxon>Metazoa</taxon>
        <taxon>Ecdysozoa</taxon>
        <taxon>Arthropoda</taxon>
        <taxon>Chelicerata</taxon>
        <taxon>Arachnida</taxon>
        <taxon>Acari</taxon>
        <taxon>Acariformes</taxon>
        <taxon>Trombidiformes</taxon>
        <taxon>Prostigmata</taxon>
        <taxon>Eupodina</taxon>
        <taxon>Eriophyoidea</taxon>
        <taxon>Eriophyidae</taxon>
        <taxon>Eriophyinae</taxon>
        <taxon>Aceriini</taxon>
        <taxon>Aceria</taxon>
    </lineage>
</organism>
<feature type="compositionally biased region" description="Basic and acidic residues" evidence="1">
    <location>
        <begin position="211"/>
        <end position="241"/>
    </location>
</feature>
<accession>A0A6G1SIZ3</accession>
<dbReference type="GO" id="GO:1990269">
    <property type="term" value="F:RNA polymerase II C-terminal domain phosphoserine binding"/>
    <property type="evidence" value="ECO:0007669"/>
    <property type="project" value="TreeGrafter"/>
</dbReference>
<feature type="compositionally biased region" description="Polar residues" evidence="1">
    <location>
        <begin position="265"/>
        <end position="276"/>
    </location>
</feature>
<dbReference type="Pfam" id="PF04004">
    <property type="entry name" value="Leo1"/>
    <property type="match status" value="1"/>
</dbReference>
<feature type="region of interest" description="Disordered" evidence="1">
    <location>
        <begin position="192"/>
        <end position="322"/>
    </location>
</feature>
<dbReference type="PANTHER" id="PTHR23146">
    <property type="entry name" value="LEO1 PROTEIN"/>
    <property type="match status" value="1"/>
</dbReference>
<feature type="compositionally biased region" description="Acidic residues" evidence="1">
    <location>
        <begin position="283"/>
        <end position="298"/>
    </location>
</feature>
<dbReference type="InterPro" id="IPR007149">
    <property type="entry name" value="Leo1"/>
</dbReference>
<feature type="compositionally biased region" description="Acidic residues" evidence="1">
    <location>
        <begin position="1"/>
        <end position="32"/>
    </location>
</feature>
<gene>
    <name evidence="2" type="primary">leo1</name>
    <name evidence="2" type="ORF">g.50</name>
</gene>
<dbReference type="GO" id="GO:0016593">
    <property type="term" value="C:Cdc73/Paf1 complex"/>
    <property type="evidence" value="ECO:0007669"/>
    <property type="project" value="InterPro"/>
</dbReference>